<dbReference type="Pfam" id="PF26634">
    <property type="entry name" value="DUF8207"/>
    <property type="match status" value="1"/>
</dbReference>
<dbReference type="AlphaFoldDB" id="A0A6G0VUM1"/>
<comment type="caution">
    <text evidence="2">The sequence shown here is derived from an EMBL/GenBank/DDBJ whole genome shotgun (WGS) entry which is preliminary data.</text>
</comment>
<dbReference type="OrthoDB" id="6623418at2759"/>
<dbReference type="EMBL" id="VUJU01011633">
    <property type="protein sequence ID" value="KAF0710506.1"/>
    <property type="molecule type" value="Genomic_DNA"/>
</dbReference>
<dbReference type="Proteomes" id="UP000478052">
    <property type="component" value="Unassembled WGS sequence"/>
</dbReference>
<organism evidence="2 3">
    <name type="scientific">Aphis craccivora</name>
    <name type="common">Cowpea aphid</name>
    <dbReference type="NCBI Taxonomy" id="307492"/>
    <lineage>
        <taxon>Eukaryota</taxon>
        <taxon>Metazoa</taxon>
        <taxon>Ecdysozoa</taxon>
        <taxon>Arthropoda</taxon>
        <taxon>Hexapoda</taxon>
        <taxon>Insecta</taxon>
        <taxon>Pterygota</taxon>
        <taxon>Neoptera</taxon>
        <taxon>Paraneoptera</taxon>
        <taxon>Hemiptera</taxon>
        <taxon>Sternorrhyncha</taxon>
        <taxon>Aphidomorpha</taxon>
        <taxon>Aphidoidea</taxon>
        <taxon>Aphididae</taxon>
        <taxon>Aphidini</taxon>
        <taxon>Aphis</taxon>
        <taxon>Aphis</taxon>
    </lineage>
</organism>
<evidence type="ECO:0000313" key="2">
    <source>
        <dbReference type="EMBL" id="KAF0710506.1"/>
    </source>
</evidence>
<protein>
    <recommendedName>
        <fullName evidence="1">DUF8207 domain-containing protein</fullName>
    </recommendedName>
</protein>
<gene>
    <name evidence="2" type="ORF">FWK35_00030917</name>
</gene>
<name>A0A6G0VUM1_APHCR</name>
<feature type="domain" description="DUF8207" evidence="1">
    <location>
        <begin position="56"/>
        <end position="98"/>
    </location>
</feature>
<evidence type="ECO:0000313" key="3">
    <source>
        <dbReference type="Proteomes" id="UP000478052"/>
    </source>
</evidence>
<evidence type="ECO:0000259" key="1">
    <source>
        <dbReference type="Pfam" id="PF26634"/>
    </source>
</evidence>
<reference evidence="2 3" key="1">
    <citation type="submission" date="2019-08" db="EMBL/GenBank/DDBJ databases">
        <title>Whole genome of Aphis craccivora.</title>
        <authorList>
            <person name="Voronova N.V."/>
            <person name="Shulinski R.S."/>
            <person name="Bandarenka Y.V."/>
            <person name="Zhorov D.G."/>
            <person name="Warner D."/>
        </authorList>
    </citation>
    <scope>NUCLEOTIDE SEQUENCE [LARGE SCALE GENOMIC DNA]</scope>
    <source>
        <strain evidence="2">180601</strain>
        <tissue evidence="2">Whole Body</tissue>
    </source>
</reference>
<dbReference type="InterPro" id="IPR058520">
    <property type="entry name" value="DUF8207"/>
</dbReference>
<proteinExistence type="predicted"/>
<keyword evidence="3" id="KW-1185">Reference proteome</keyword>
<sequence>MEANGEVLEELIKAKENIKRKYIALKQGKADIQSLDKNTEDLHFYQINELLDSYSIDKTYGLKLRPNKTVRLGKKEIKLVGNTIIVDDTTYLLTQGLCG</sequence>
<accession>A0A6G0VUM1</accession>